<gene>
    <name evidence="3" type="ORF">M9Y10_017641</name>
</gene>
<dbReference type="Proteomes" id="UP001470230">
    <property type="component" value="Unassembled WGS sequence"/>
</dbReference>
<feature type="compositionally biased region" description="Basic and acidic residues" evidence="2">
    <location>
        <begin position="279"/>
        <end position="288"/>
    </location>
</feature>
<keyword evidence="4" id="KW-1185">Reference proteome</keyword>
<feature type="region of interest" description="Disordered" evidence="2">
    <location>
        <begin position="309"/>
        <end position="349"/>
    </location>
</feature>
<evidence type="ECO:0000313" key="4">
    <source>
        <dbReference type="Proteomes" id="UP001470230"/>
    </source>
</evidence>
<evidence type="ECO:0000256" key="2">
    <source>
        <dbReference type="SAM" id="MobiDB-lite"/>
    </source>
</evidence>
<reference evidence="3 4" key="1">
    <citation type="submission" date="2024-04" db="EMBL/GenBank/DDBJ databases">
        <title>Tritrichomonas musculus Genome.</title>
        <authorList>
            <person name="Alves-Ferreira E."/>
            <person name="Grigg M."/>
            <person name="Lorenzi H."/>
            <person name="Galac M."/>
        </authorList>
    </citation>
    <scope>NUCLEOTIDE SEQUENCE [LARGE SCALE GENOMIC DNA]</scope>
    <source>
        <strain evidence="3 4">EAF2021</strain>
    </source>
</reference>
<evidence type="ECO:0000256" key="1">
    <source>
        <dbReference type="SAM" id="Coils"/>
    </source>
</evidence>
<protein>
    <submittedName>
        <fullName evidence="3">Uncharacterized protein</fullName>
    </submittedName>
</protein>
<proteinExistence type="predicted"/>
<comment type="caution">
    <text evidence="3">The sequence shown here is derived from an EMBL/GenBank/DDBJ whole genome shotgun (WGS) entry which is preliminary data.</text>
</comment>
<evidence type="ECO:0000313" key="3">
    <source>
        <dbReference type="EMBL" id="KAK8852653.1"/>
    </source>
</evidence>
<dbReference type="EMBL" id="JAPFFF010000023">
    <property type="protein sequence ID" value="KAK8852653.1"/>
    <property type="molecule type" value="Genomic_DNA"/>
</dbReference>
<feature type="region of interest" description="Disordered" evidence="2">
    <location>
        <begin position="267"/>
        <end position="294"/>
    </location>
</feature>
<name>A0ABR2HUZ0_9EUKA</name>
<feature type="compositionally biased region" description="Basic and acidic residues" evidence="2">
    <location>
        <begin position="340"/>
        <end position="349"/>
    </location>
</feature>
<feature type="region of interest" description="Disordered" evidence="2">
    <location>
        <begin position="426"/>
        <end position="519"/>
    </location>
</feature>
<feature type="compositionally biased region" description="Low complexity" evidence="2">
    <location>
        <begin position="323"/>
        <end position="332"/>
    </location>
</feature>
<accession>A0ABR2HUZ0</accession>
<feature type="compositionally biased region" description="Basic and acidic residues" evidence="2">
    <location>
        <begin position="431"/>
        <end position="456"/>
    </location>
</feature>
<keyword evidence="1" id="KW-0175">Coiled coil</keyword>
<organism evidence="3 4">
    <name type="scientific">Tritrichomonas musculus</name>
    <dbReference type="NCBI Taxonomy" id="1915356"/>
    <lineage>
        <taxon>Eukaryota</taxon>
        <taxon>Metamonada</taxon>
        <taxon>Parabasalia</taxon>
        <taxon>Tritrichomonadida</taxon>
        <taxon>Tritrichomonadidae</taxon>
        <taxon>Tritrichomonas</taxon>
    </lineage>
</organism>
<feature type="coiled-coil region" evidence="1">
    <location>
        <begin position="119"/>
        <end position="224"/>
    </location>
</feature>
<sequence>MNIYNIVDIKSLAQSLNAALDLVMENLPIQAKTQHFSKEKILSCTSAMKGILSGNGDQLWESVEKGINTQTDELKKSTSSLKSKLAKFASSYLKKDKDSFENKSQESSENDKSVLLKKIEAKDTAIDNMNAEILQLEAENEALQATPLPTVRQPSTAERNARISLKQKQQGFSNLNAEYDKMRRDFSIQIQQNSQGIEKSKRDIEKLECQINTIQSRINLMNKTGSLPKRSLQEINKTPKLSQFNRTNGSNLPTLSFSTQCNVIGTNNTDDNNMLPSIKNDDNYEPPRKPSSQPQQYLKEYAFNRTRNARASAVSDSNPNLPKQPQQQQQPPKRIPRNRFSTEEKDKTDKCLQDMSAAFLEAEQFLKEINALPNDNDTITTNGNDNILIQSDELKGNDNVSLQSKQNETIQNDNNDDMFVEFIESDGSETPPEKENDNGEDDKINAEIKPKPKPISESKSNPSSPTHKRMPIMPKTPNNSNNPRNQRRRDDISFMPISEEEMKKVARPLTCNESEKPGKRIPLSLREGYEMVFFHIAERIPKLA</sequence>